<evidence type="ECO:0000313" key="1">
    <source>
        <dbReference type="EMBL" id="KAJ8641574.1"/>
    </source>
</evidence>
<proteinExistence type="predicted"/>
<comment type="caution">
    <text evidence="1">The sequence shown here is derived from an EMBL/GenBank/DDBJ whole genome shotgun (WGS) entry which is preliminary data.</text>
</comment>
<reference evidence="1 2" key="1">
    <citation type="journal article" date="2022" name="Hortic Res">
        <title>A haplotype resolved chromosomal level avocado genome allows analysis of novel avocado genes.</title>
        <authorList>
            <person name="Nath O."/>
            <person name="Fletcher S.J."/>
            <person name="Hayward A."/>
            <person name="Shaw L.M."/>
            <person name="Masouleh A.K."/>
            <person name="Furtado A."/>
            <person name="Henry R.J."/>
            <person name="Mitter N."/>
        </authorList>
    </citation>
    <scope>NUCLEOTIDE SEQUENCE [LARGE SCALE GENOMIC DNA]</scope>
    <source>
        <strain evidence="2">cv. Hass</strain>
    </source>
</reference>
<keyword evidence="2" id="KW-1185">Reference proteome</keyword>
<name>A0ACC2M7B4_PERAE</name>
<gene>
    <name evidence="1" type="ORF">MRB53_018268</name>
</gene>
<dbReference type="Proteomes" id="UP001234297">
    <property type="component" value="Chromosome 5"/>
</dbReference>
<accession>A0ACC2M7B4</accession>
<sequence length="220" mass="25297">MSQPKQVPLNGAYYGPPIPSQQAPHQPHRGCCLLSALIKFMAVFIIVSGITTVVLWIILSPSNMTVHVEKASLMQFNLTNGATLNYNLTLEMSVRNPNKKIGVYYDRMEARAYYDGYRFGFVPLPTFYQENKNTTTLYPVFHGQSLVALEDYTVQYFNREMNDGFFYIDVMIYGRTSFKIRSYRTKRYKSKFECELRVPLVANGSLGNGFRRTGCEVDIW</sequence>
<protein>
    <submittedName>
        <fullName evidence="1">Uncharacterized protein</fullName>
    </submittedName>
</protein>
<dbReference type="EMBL" id="CM056813">
    <property type="protein sequence ID" value="KAJ8641574.1"/>
    <property type="molecule type" value="Genomic_DNA"/>
</dbReference>
<evidence type="ECO:0000313" key="2">
    <source>
        <dbReference type="Proteomes" id="UP001234297"/>
    </source>
</evidence>
<organism evidence="1 2">
    <name type="scientific">Persea americana</name>
    <name type="common">Avocado</name>
    <dbReference type="NCBI Taxonomy" id="3435"/>
    <lineage>
        <taxon>Eukaryota</taxon>
        <taxon>Viridiplantae</taxon>
        <taxon>Streptophyta</taxon>
        <taxon>Embryophyta</taxon>
        <taxon>Tracheophyta</taxon>
        <taxon>Spermatophyta</taxon>
        <taxon>Magnoliopsida</taxon>
        <taxon>Magnoliidae</taxon>
        <taxon>Laurales</taxon>
        <taxon>Lauraceae</taxon>
        <taxon>Persea</taxon>
    </lineage>
</organism>